<protein>
    <recommendedName>
        <fullName evidence="2">30S ribosomal protein S4</fullName>
    </recommendedName>
</protein>
<reference evidence="1" key="1">
    <citation type="journal article" date="2014" name="Front. Microbiol.">
        <title>High frequency of phylogenetically diverse reductive dehalogenase-homologous genes in deep subseafloor sedimentary metagenomes.</title>
        <authorList>
            <person name="Kawai M."/>
            <person name="Futagami T."/>
            <person name="Toyoda A."/>
            <person name="Takaki Y."/>
            <person name="Nishi S."/>
            <person name="Hori S."/>
            <person name="Arai W."/>
            <person name="Tsubouchi T."/>
            <person name="Morono Y."/>
            <person name="Uchiyama I."/>
            <person name="Ito T."/>
            <person name="Fujiyama A."/>
            <person name="Inagaki F."/>
            <person name="Takami H."/>
        </authorList>
    </citation>
    <scope>NUCLEOTIDE SEQUENCE</scope>
    <source>
        <strain evidence="1">Expedition CK06-06</strain>
    </source>
</reference>
<gene>
    <name evidence="1" type="ORF">S01H4_27256</name>
</gene>
<dbReference type="EMBL" id="BART01013287">
    <property type="protein sequence ID" value="GAG75814.1"/>
    <property type="molecule type" value="Genomic_DNA"/>
</dbReference>
<dbReference type="Gene3D" id="1.10.1050.10">
    <property type="entry name" value="Ribosomal Protein S4 Delta 41, Chain A, domain 1"/>
    <property type="match status" value="1"/>
</dbReference>
<dbReference type="GO" id="GO:0003723">
    <property type="term" value="F:RNA binding"/>
    <property type="evidence" value="ECO:0007669"/>
    <property type="project" value="InterPro"/>
</dbReference>
<dbReference type="AlphaFoldDB" id="X1A242"/>
<feature type="non-terminal residue" evidence="1">
    <location>
        <position position="1"/>
    </location>
</feature>
<accession>X1A242</accession>
<comment type="caution">
    <text evidence="1">The sequence shown here is derived from an EMBL/GenBank/DDBJ whole genome shotgun (WGS) entry which is preliminary data.</text>
</comment>
<evidence type="ECO:0000313" key="1">
    <source>
        <dbReference type="EMBL" id="GAG75814.1"/>
    </source>
</evidence>
<dbReference type="InterPro" id="IPR036986">
    <property type="entry name" value="S4_RNA-bd_sf"/>
</dbReference>
<organism evidence="1">
    <name type="scientific">marine sediment metagenome</name>
    <dbReference type="NCBI Taxonomy" id="412755"/>
    <lineage>
        <taxon>unclassified sequences</taxon>
        <taxon>metagenomes</taxon>
        <taxon>ecological metagenomes</taxon>
    </lineage>
</organism>
<proteinExistence type="predicted"/>
<name>X1A242_9ZZZZ</name>
<dbReference type="Gene3D" id="3.10.290.10">
    <property type="entry name" value="RNA-binding S4 domain"/>
    <property type="match status" value="1"/>
</dbReference>
<evidence type="ECO:0008006" key="2">
    <source>
        <dbReference type="Google" id="ProtNLM"/>
    </source>
</evidence>
<sequence>NIPSYQVDINDVIEIKEKSGNIENIKEIKEGKIEVSIPSWLEFDFEKLKGKIIKFPSKEELNLPVEEKLVVEYYSR</sequence>
<dbReference type="SUPFAM" id="SSF55174">
    <property type="entry name" value="Alpha-L RNA-binding motif"/>
    <property type="match status" value="1"/>
</dbReference>